<evidence type="ECO:0000256" key="1">
    <source>
        <dbReference type="ARBA" id="ARBA00023242"/>
    </source>
</evidence>
<dbReference type="SMART" id="SM00066">
    <property type="entry name" value="GAL4"/>
    <property type="match status" value="1"/>
</dbReference>
<dbReference type="Proteomes" id="UP001174997">
    <property type="component" value="Unassembled WGS sequence"/>
</dbReference>
<proteinExistence type="predicted"/>
<reference evidence="4" key="1">
    <citation type="submission" date="2023-06" db="EMBL/GenBank/DDBJ databases">
        <title>Genome-scale phylogeny and comparative genomics of the fungal order Sordariales.</title>
        <authorList>
            <consortium name="Lawrence Berkeley National Laboratory"/>
            <person name="Hensen N."/>
            <person name="Bonometti L."/>
            <person name="Westerberg I."/>
            <person name="Brannstrom I.O."/>
            <person name="Guillou S."/>
            <person name="Cros-Aarteil S."/>
            <person name="Calhoun S."/>
            <person name="Haridas S."/>
            <person name="Kuo A."/>
            <person name="Mondo S."/>
            <person name="Pangilinan J."/>
            <person name="Riley R."/>
            <person name="Labutti K."/>
            <person name="Andreopoulos B."/>
            <person name="Lipzen A."/>
            <person name="Chen C."/>
            <person name="Yanf M."/>
            <person name="Daum C."/>
            <person name="Ng V."/>
            <person name="Clum A."/>
            <person name="Steindorff A."/>
            <person name="Ohm R."/>
            <person name="Martin F."/>
            <person name="Silar P."/>
            <person name="Natvig D."/>
            <person name="Lalanne C."/>
            <person name="Gautier V."/>
            <person name="Ament-Velasquez S.L."/>
            <person name="Kruys A."/>
            <person name="Hutchinson M.I."/>
            <person name="Powell A.J."/>
            <person name="Barry K."/>
            <person name="Miller A.N."/>
            <person name="Grigoriev I.V."/>
            <person name="Debuchy R."/>
            <person name="Gladieux P."/>
            <person name="Thoren M.H."/>
            <person name="Johannesson H."/>
        </authorList>
    </citation>
    <scope>NUCLEOTIDE SEQUENCE</scope>
    <source>
        <strain evidence="4">CBS 307.81</strain>
    </source>
</reference>
<feature type="region of interest" description="Disordered" evidence="2">
    <location>
        <begin position="20"/>
        <end position="105"/>
    </location>
</feature>
<accession>A0AA39ZLE5</accession>
<name>A0AA39ZLE5_9PEZI</name>
<feature type="domain" description="Zn(2)-C6 fungal-type" evidence="3">
    <location>
        <begin position="125"/>
        <end position="155"/>
    </location>
</feature>
<organism evidence="4 5">
    <name type="scientific">Cercophora samala</name>
    <dbReference type="NCBI Taxonomy" id="330535"/>
    <lineage>
        <taxon>Eukaryota</taxon>
        <taxon>Fungi</taxon>
        <taxon>Dikarya</taxon>
        <taxon>Ascomycota</taxon>
        <taxon>Pezizomycotina</taxon>
        <taxon>Sordariomycetes</taxon>
        <taxon>Sordariomycetidae</taxon>
        <taxon>Sordariales</taxon>
        <taxon>Lasiosphaeriaceae</taxon>
        <taxon>Cercophora</taxon>
    </lineage>
</organism>
<dbReference type="InterPro" id="IPR036864">
    <property type="entry name" value="Zn2-C6_fun-type_DNA-bd_sf"/>
</dbReference>
<dbReference type="Gene3D" id="4.10.240.10">
    <property type="entry name" value="Zn(2)-C6 fungal-type DNA-binding domain"/>
    <property type="match status" value="1"/>
</dbReference>
<dbReference type="PROSITE" id="PS50048">
    <property type="entry name" value="ZN2_CY6_FUNGAL_2"/>
    <property type="match status" value="1"/>
</dbReference>
<feature type="compositionally biased region" description="Low complexity" evidence="2">
    <location>
        <begin position="23"/>
        <end position="34"/>
    </location>
</feature>
<keyword evidence="1" id="KW-0539">Nucleus</keyword>
<evidence type="ECO:0000256" key="2">
    <source>
        <dbReference type="SAM" id="MobiDB-lite"/>
    </source>
</evidence>
<keyword evidence="5" id="KW-1185">Reference proteome</keyword>
<dbReference type="CDD" id="cd00067">
    <property type="entry name" value="GAL4"/>
    <property type="match status" value="1"/>
</dbReference>
<protein>
    <recommendedName>
        <fullName evidence="3">Zn(2)-C6 fungal-type domain-containing protein</fullName>
    </recommendedName>
</protein>
<sequence>MWQTHMTENGTWEPYPQLALNRSQSPSQVSVASSCTLPLHSPRNEAQTDDQEDPPVLDISPGTRNSIEQPSSGASSRLQPAPCLPPGDLVNSQAPQEVWPDGTGRVHVVPEGVPKPHTRRRLKASCVSCRRRMMRCDGEGPPCGPCEKNGRECVMVPRRHPRNRPFELELLGASHEGALPEEPLMLPSTRLELAAGGSGNCCPAESHGNAYPSNDRRYANSVQELGQDCGDGQVGRQFQEDGGAFGIYRN</sequence>
<dbReference type="InterPro" id="IPR001138">
    <property type="entry name" value="Zn2Cys6_DnaBD"/>
</dbReference>
<dbReference type="Pfam" id="PF00172">
    <property type="entry name" value="Zn_clus"/>
    <property type="match status" value="1"/>
</dbReference>
<evidence type="ECO:0000313" key="4">
    <source>
        <dbReference type="EMBL" id="KAK0673145.1"/>
    </source>
</evidence>
<feature type="compositionally biased region" description="Polar residues" evidence="2">
    <location>
        <begin position="62"/>
        <end position="78"/>
    </location>
</feature>
<dbReference type="EMBL" id="JAULSY010000008">
    <property type="protein sequence ID" value="KAK0673145.1"/>
    <property type="molecule type" value="Genomic_DNA"/>
</dbReference>
<comment type="caution">
    <text evidence="4">The sequence shown here is derived from an EMBL/GenBank/DDBJ whole genome shotgun (WGS) entry which is preliminary data.</text>
</comment>
<dbReference type="GO" id="GO:0000981">
    <property type="term" value="F:DNA-binding transcription factor activity, RNA polymerase II-specific"/>
    <property type="evidence" value="ECO:0007669"/>
    <property type="project" value="InterPro"/>
</dbReference>
<evidence type="ECO:0000259" key="3">
    <source>
        <dbReference type="PROSITE" id="PS50048"/>
    </source>
</evidence>
<dbReference type="GO" id="GO:0008270">
    <property type="term" value="F:zinc ion binding"/>
    <property type="evidence" value="ECO:0007669"/>
    <property type="project" value="InterPro"/>
</dbReference>
<dbReference type="SUPFAM" id="SSF57701">
    <property type="entry name" value="Zn2/Cys6 DNA-binding domain"/>
    <property type="match status" value="1"/>
</dbReference>
<gene>
    <name evidence="4" type="ORF">QBC41DRAFT_143954</name>
</gene>
<dbReference type="AlphaFoldDB" id="A0AA39ZLE5"/>
<evidence type="ECO:0000313" key="5">
    <source>
        <dbReference type="Proteomes" id="UP001174997"/>
    </source>
</evidence>